<name>A0AAE0WA69_9BIVA</name>
<evidence type="ECO:0000313" key="2">
    <source>
        <dbReference type="Proteomes" id="UP001195483"/>
    </source>
</evidence>
<accession>A0AAE0WA69</accession>
<reference evidence="1" key="2">
    <citation type="journal article" date="2021" name="Genome Biol. Evol.">
        <title>Developing a high-quality reference genome for a parasitic bivalve with doubly uniparental inheritance (Bivalvia: Unionida).</title>
        <authorList>
            <person name="Smith C.H."/>
        </authorList>
    </citation>
    <scope>NUCLEOTIDE SEQUENCE</scope>
    <source>
        <strain evidence="1">CHS0354</strain>
        <tissue evidence="1">Mantle</tissue>
    </source>
</reference>
<dbReference type="EMBL" id="JAEAOA010001141">
    <property type="protein sequence ID" value="KAK3606779.1"/>
    <property type="molecule type" value="Genomic_DNA"/>
</dbReference>
<reference evidence="1" key="1">
    <citation type="journal article" date="2021" name="Genome Biol. Evol.">
        <title>A High-Quality Reference Genome for a Parasitic Bivalve with Doubly Uniparental Inheritance (Bivalvia: Unionida).</title>
        <authorList>
            <person name="Smith C.H."/>
        </authorList>
    </citation>
    <scope>NUCLEOTIDE SEQUENCE</scope>
    <source>
        <strain evidence="1">CHS0354</strain>
    </source>
</reference>
<proteinExistence type="predicted"/>
<sequence length="253" mass="27591">MQTDCTPVCKNFNPNPLTVLIGQPPATFCVHEYQIKLLGTDSACGILTVYCMEFGDAHRCAEKSGGTDNSFPFSPEEHKTMSHKPISDENYLKLKKMENEFYRRGYNVVFPEKATAGVNRLEFKLVNVPTEKLQYAELYLLLTRPATTSQDILYGKMAYTGAGIFIADLNIPSGGDWVIRTMIKADGLELMKEGILTLPKNGGAKPATSNLLNSDTNGLTNAGGPLIIPKENPSDPLPNGIKSDAVLCSPNSL</sequence>
<dbReference type="AlphaFoldDB" id="A0AAE0WA69"/>
<keyword evidence="2" id="KW-1185">Reference proteome</keyword>
<comment type="caution">
    <text evidence="1">The sequence shown here is derived from an EMBL/GenBank/DDBJ whole genome shotgun (WGS) entry which is preliminary data.</text>
</comment>
<protein>
    <submittedName>
        <fullName evidence="1">Uncharacterized protein</fullName>
    </submittedName>
</protein>
<evidence type="ECO:0000313" key="1">
    <source>
        <dbReference type="EMBL" id="KAK3606779.1"/>
    </source>
</evidence>
<organism evidence="1 2">
    <name type="scientific">Potamilus streckersoni</name>
    <dbReference type="NCBI Taxonomy" id="2493646"/>
    <lineage>
        <taxon>Eukaryota</taxon>
        <taxon>Metazoa</taxon>
        <taxon>Spiralia</taxon>
        <taxon>Lophotrochozoa</taxon>
        <taxon>Mollusca</taxon>
        <taxon>Bivalvia</taxon>
        <taxon>Autobranchia</taxon>
        <taxon>Heteroconchia</taxon>
        <taxon>Palaeoheterodonta</taxon>
        <taxon>Unionida</taxon>
        <taxon>Unionoidea</taxon>
        <taxon>Unionidae</taxon>
        <taxon>Ambleminae</taxon>
        <taxon>Lampsilini</taxon>
        <taxon>Potamilus</taxon>
    </lineage>
</organism>
<dbReference type="Proteomes" id="UP001195483">
    <property type="component" value="Unassembled WGS sequence"/>
</dbReference>
<reference evidence="1" key="3">
    <citation type="submission" date="2023-05" db="EMBL/GenBank/DDBJ databases">
        <authorList>
            <person name="Smith C.H."/>
        </authorList>
    </citation>
    <scope>NUCLEOTIDE SEQUENCE</scope>
    <source>
        <strain evidence="1">CHS0354</strain>
        <tissue evidence="1">Mantle</tissue>
    </source>
</reference>
<gene>
    <name evidence="1" type="ORF">CHS0354_018373</name>
</gene>